<dbReference type="GO" id="GO:0010181">
    <property type="term" value="F:FMN binding"/>
    <property type="evidence" value="ECO:0007669"/>
    <property type="project" value="InterPro"/>
</dbReference>
<dbReference type="Pfam" id="PF01613">
    <property type="entry name" value="Flavin_Reduct"/>
    <property type="match status" value="1"/>
</dbReference>
<comment type="caution">
    <text evidence="6">The sequence shown here is derived from an EMBL/GenBank/DDBJ whole genome shotgun (WGS) entry which is preliminary data.</text>
</comment>
<proteinExistence type="inferred from homology"/>
<dbReference type="InterPro" id="IPR012349">
    <property type="entry name" value="Split_barrel_FMN-bd"/>
</dbReference>
<name>A0A5B1C987_9BACT</name>
<organism evidence="6 7">
    <name type="scientific">Rubripirellula obstinata</name>
    <dbReference type="NCBI Taxonomy" id="406547"/>
    <lineage>
        <taxon>Bacteria</taxon>
        <taxon>Pseudomonadati</taxon>
        <taxon>Planctomycetota</taxon>
        <taxon>Planctomycetia</taxon>
        <taxon>Pirellulales</taxon>
        <taxon>Pirellulaceae</taxon>
        <taxon>Rubripirellula</taxon>
    </lineage>
</organism>
<evidence type="ECO:0000256" key="2">
    <source>
        <dbReference type="ARBA" id="ARBA00022630"/>
    </source>
</evidence>
<evidence type="ECO:0000313" key="6">
    <source>
        <dbReference type="EMBL" id="KAA1257687.1"/>
    </source>
</evidence>
<reference evidence="6 7" key="1">
    <citation type="submission" date="2019-08" db="EMBL/GenBank/DDBJ databases">
        <title>Deep-cultivation of Planctomycetes and their phenomic and genomic characterization uncovers novel biology.</title>
        <authorList>
            <person name="Wiegand S."/>
            <person name="Jogler M."/>
            <person name="Boedeker C."/>
            <person name="Pinto D."/>
            <person name="Vollmers J."/>
            <person name="Rivas-Marin E."/>
            <person name="Kohn T."/>
            <person name="Peeters S.H."/>
            <person name="Heuer A."/>
            <person name="Rast P."/>
            <person name="Oberbeckmann S."/>
            <person name="Bunk B."/>
            <person name="Jeske O."/>
            <person name="Meyerdierks A."/>
            <person name="Storesund J.E."/>
            <person name="Kallscheuer N."/>
            <person name="Luecker S."/>
            <person name="Lage O.M."/>
            <person name="Pohl T."/>
            <person name="Merkel B.J."/>
            <person name="Hornburger P."/>
            <person name="Mueller R.-W."/>
            <person name="Bruemmer F."/>
            <person name="Labrenz M."/>
            <person name="Spormann A.M."/>
            <person name="Op Den Camp H."/>
            <person name="Overmann J."/>
            <person name="Amann R."/>
            <person name="Jetten M.S.M."/>
            <person name="Mascher T."/>
            <person name="Medema M.H."/>
            <person name="Devos D.P."/>
            <person name="Kaster A.-K."/>
            <person name="Ovreas L."/>
            <person name="Rohde M."/>
            <person name="Galperin M.Y."/>
            <person name="Jogler C."/>
        </authorList>
    </citation>
    <scope>NUCLEOTIDE SEQUENCE [LARGE SCALE GENOMIC DNA]</scope>
    <source>
        <strain evidence="6 7">LF1</strain>
    </source>
</reference>
<evidence type="ECO:0000313" key="7">
    <source>
        <dbReference type="Proteomes" id="UP000322699"/>
    </source>
</evidence>
<protein>
    <submittedName>
        <fullName evidence="6">Flavin reductase like domain protein</fullName>
    </submittedName>
</protein>
<gene>
    <name evidence="6" type="ORF">LF1_01750</name>
</gene>
<dbReference type="PANTHER" id="PTHR33798:SF5">
    <property type="entry name" value="FLAVIN REDUCTASE LIKE DOMAIN-CONTAINING PROTEIN"/>
    <property type="match status" value="1"/>
</dbReference>
<evidence type="ECO:0000256" key="3">
    <source>
        <dbReference type="ARBA" id="ARBA00022643"/>
    </source>
</evidence>
<dbReference type="AlphaFoldDB" id="A0A5B1C987"/>
<keyword evidence="3" id="KW-0288">FMN</keyword>
<dbReference type="PANTHER" id="PTHR33798">
    <property type="entry name" value="FLAVOPROTEIN OXYGENASE"/>
    <property type="match status" value="1"/>
</dbReference>
<dbReference type="Proteomes" id="UP000322699">
    <property type="component" value="Unassembled WGS sequence"/>
</dbReference>
<feature type="domain" description="Flavin reductase like" evidence="5">
    <location>
        <begin position="54"/>
        <end position="202"/>
    </location>
</feature>
<dbReference type="GO" id="GO:0016646">
    <property type="term" value="F:oxidoreductase activity, acting on the CH-NH group of donors, NAD or NADP as acceptor"/>
    <property type="evidence" value="ECO:0007669"/>
    <property type="project" value="UniProtKB-ARBA"/>
</dbReference>
<comment type="cofactor">
    <cofactor evidence="1">
        <name>FMN</name>
        <dbReference type="ChEBI" id="CHEBI:58210"/>
    </cofactor>
</comment>
<dbReference type="EMBL" id="VRLW01000001">
    <property type="protein sequence ID" value="KAA1257687.1"/>
    <property type="molecule type" value="Genomic_DNA"/>
</dbReference>
<evidence type="ECO:0000259" key="5">
    <source>
        <dbReference type="SMART" id="SM00903"/>
    </source>
</evidence>
<accession>A0A5B1C987</accession>
<sequence length="235" mass="25740">MDSRLLLRDSVIRHTFAERKATINKRSFLRLTFPMNIDPNSISAGRMYRWMVGLITPRPIAWVSTQDDQGVCNLAPFSFFNGVGANPPTVMFCPANRGDGTPKDSHANVLRNGEFVVNIVTEDLAAAMNKTSEELKPDEDEFDWAGLAKADSTIVKPPRVAVAAAAMECVLHSSITLGTGPGGSNLIIGRVVHMHVDDQYIDGEVLAAERLHTVGRMGGADYSRTTDRFRLDRPG</sequence>
<keyword evidence="2" id="KW-0285">Flavoprotein</keyword>
<evidence type="ECO:0000256" key="4">
    <source>
        <dbReference type="ARBA" id="ARBA00038054"/>
    </source>
</evidence>
<comment type="similarity">
    <text evidence="4">Belongs to the flavoredoxin family.</text>
</comment>
<dbReference type="SMART" id="SM00903">
    <property type="entry name" value="Flavin_Reduct"/>
    <property type="match status" value="1"/>
</dbReference>
<dbReference type="InterPro" id="IPR002563">
    <property type="entry name" value="Flavin_Rdtase-like_dom"/>
</dbReference>
<dbReference type="SUPFAM" id="SSF50475">
    <property type="entry name" value="FMN-binding split barrel"/>
    <property type="match status" value="1"/>
</dbReference>
<dbReference type="Gene3D" id="2.30.110.10">
    <property type="entry name" value="Electron Transport, Fmn-binding Protein, Chain A"/>
    <property type="match status" value="1"/>
</dbReference>
<keyword evidence="7" id="KW-1185">Reference proteome</keyword>
<evidence type="ECO:0000256" key="1">
    <source>
        <dbReference type="ARBA" id="ARBA00001917"/>
    </source>
</evidence>